<feature type="transmembrane region" description="Helical" evidence="1">
    <location>
        <begin position="32"/>
        <end position="50"/>
    </location>
</feature>
<reference evidence="3" key="1">
    <citation type="submission" date="2022-11" db="UniProtKB">
        <authorList>
            <consortium name="WormBaseParasite"/>
        </authorList>
    </citation>
    <scope>IDENTIFICATION</scope>
</reference>
<proteinExistence type="predicted"/>
<keyword evidence="1" id="KW-0812">Transmembrane</keyword>
<keyword evidence="2" id="KW-1185">Reference proteome</keyword>
<accession>A0A915BHL6</accession>
<keyword evidence="1" id="KW-0472">Membrane</keyword>
<sequence length="79" mass="9346">MNNKNTANISTKLVWIWINYGQLKIQNKKNKIFIGTHLGNISYLIYAFILHSNLTIISMPHPQNFMFQLKKWTAFIHQL</sequence>
<keyword evidence="1" id="KW-1133">Transmembrane helix</keyword>
<dbReference type="Proteomes" id="UP000887569">
    <property type="component" value="Unplaced"/>
</dbReference>
<organism evidence="2 3">
    <name type="scientific">Parascaris univalens</name>
    <name type="common">Nematode worm</name>
    <dbReference type="NCBI Taxonomy" id="6257"/>
    <lineage>
        <taxon>Eukaryota</taxon>
        <taxon>Metazoa</taxon>
        <taxon>Ecdysozoa</taxon>
        <taxon>Nematoda</taxon>
        <taxon>Chromadorea</taxon>
        <taxon>Rhabditida</taxon>
        <taxon>Spirurina</taxon>
        <taxon>Ascaridomorpha</taxon>
        <taxon>Ascaridoidea</taxon>
        <taxon>Ascarididae</taxon>
        <taxon>Parascaris</taxon>
    </lineage>
</organism>
<name>A0A915BHL6_PARUN</name>
<evidence type="ECO:0000256" key="1">
    <source>
        <dbReference type="SAM" id="Phobius"/>
    </source>
</evidence>
<dbReference type="WBParaSite" id="PgR039_g096_t05">
    <property type="protein sequence ID" value="PgR039_g096_t05"/>
    <property type="gene ID" value="PgR039_g096"/>
</dbReference>
<evidence type="ECO:0000313" key="3">
    <source>
        <dbReference type="WBParaSite" id="PgR039_g096_t05"/>
    </source>
</evidence>
<dbReference type="AlphaFoldDB" id="A0A915BHL6"/>
<protein>
    <submittedName>
        <fullName evidence="3">Uncharacterized protein</fullName>
    </submittedName>
</protein>
<evidence type="ECO:0000313" key="2">
    <source>
        <dbReference type="Proteomes" id="UP000887569"/>
    </source>
</evidence>